<dbReference type="PIRSF" id="PIRSF500176">
    <property type="entry name" value="L_ASNase"/>
    <property type="match status" value="1"/>
</dbReference>
<evidence type="ECO:0000313" key="5">
    <source>
        <dbReference type="EMBL" id="QMV75754.1"/>
    </source>
</evidence>
<dbReference type="AlphaFoldDB" id="A0A7G5EP29"/>
<gene>
    <name evidence="5" type="ORF">HS961_12380</name>
</gene>
<feature type="binding site" evidence="1">
    <location>
        <begin position="79"/>
        <end position="80"/>
    </location>
    <ligand>
        <name>substrate</name>
    </ligand>
</feature>
<dbReference type="InterPro" id="IPR027473">
    <property type="entry name" value="L-asparaginase_C"/>
</dbReference>
<evidence type="ECO:0000259" key="4">
    <source>
        <dbReference type="Pfam" id="PF17763"/>
    </source>
</evidence>
<dbReference type="InterPro" id="IPR037152">
    <property type="entry name" value="L-asparaginase_N_sf"/>
</dbReference>
<dbReference type="Gene3D" id="3.40.50.40">
    <property type="match status" value="1"/>
</dbReference>
<dbReference type="PROSITE" id="PS51732">
    <property type="entry name" value="ASN_GLN_ASE_3"/>
    <property type="match status" value="1"/>
</dbReference>
<dbReference type="Pfam" id="PF17763">
    <property type="entry name" value="Asparaginase_C"/>
    <property type="match status" value="1"/>
</dbReference>
<dbReference type="Pfam" id="PF00710">
    <property type="entry name" value="Asparaginase"/>
    <property type="match status" value="1"/>
</dbReference>
<sequence length="323" mass="33653">MADDAEKPGQYRAAALSIASLLAGVSGIEKAAAGPLDAIQIAQIDSKDMSDTVWHALLKACDAAMRDDGVRGVVITHGTDTLEDTAWFLHCVLGRLPKPVVLTCAMRPANALMPDGPQNLKDAVAAAAALDAEGQPLLREVVAVTGSGELHSARWLQKVHPHRLLAFSSGEQGPVGWVDGSAVQLRHGYAPGCVVAAGSYTGSEWLAVLPDPVQQAWPWVEIVTSHAGIRPGLVDALLAQGLEGLVLATTGNGTVHEVLLCAADRARQQGVAVWRSSRCSEGVISDAVLPGPQHLAADLAVALTPCKTRVSLQLVLAQAQTAV</sequence>
<dbReference type="PIRSF" id="PIRSF001220">
    <property type="entry name" value="L-ASNase_gatD"/>
    <property type="match status" value="1"/>
</dbReference>
<name>A0A7G5EP29_9BURK</name>
<dbReference type="SMART" id="SM00870">
    <property type="entry name" value="Asparaginase"/>
    <property type="match status" value="1"/>
</dbReference>
<dbReference type="InterPro" id="IPR027475">
    <property type="entry name" value="Asparaginase/glutaminase_AS2"/>
</dbReference>
<dbReference type="SUPFAM" id="SSF53774">
    <property type="entry name" value="Glutaminase/Asparaginase"/>
    <property type="match status" value="1"/>
</dbReference>
<dbReference type="InterPro" id="IPR027474">
    <property type="entry name" value="L-asparaginase_N"/>
</dbReference>
<organism evidence="5 6">
    <name type="scientific">Comamonas piscis</name>
    <dbReference type="NCBI Taxonomy" id="1562974"/>
    <lineage>
        <taxon>Bacteria</taxon>
        <taxon>Pseudomonadati</taxon>
        <taxon>Pseudomonadota</taxon>
        <taxon>Betaproteobacteria</taxon>
        <taxon>Burkholderiales</taxon>
        <taxon>Comamonadaceae</taxon>
        <taxon>Comamonas</taxon>
    </lineage>
</organism>
<feature type="domain" description="L-asparaginase N-terminal" evidence="3">
    <location>
        <begin position="9"/>
        <end position="186"/>
    </location>
</feature>
<dbReference type="PROSITE" id="PS00917">
    <property type="entry name" value="ASN_GLN_ASE_2"/>
    <property type="match status" value="1"/>
</dbReference>
<dbReference type="Proteomes" id="UP000515240">
    <property type="component" value="Chromosome"/>
</dbReference>
<dbReference type="EMBL" id="CP058554">
    <property type="protein sequence ID" value="QMV75754.1"/>
    <property type="molecule type" value="Genomic_DNA"/>
</dbReference>
<dbReference type="PANTHER" id="PTHR11707">
    <property type="entry name" value="L-ASPARAGINASE"/>
    <property type="match status" value="1"/>
</dbReference>
<evidence type="ECO:0000259" key="3">
    <source>
        <dbReference type="Pfam" id="PF00710"/>
    </source>
</evidence>
<accession>A0A7G5EP29</accession>
<evidence type="ECO:0000256" key="2">
    <source>
        <dbReference type="PROSITE-ProRule" id="PRU10100"/>
    </source>
</evidence>
<protein>
    <submittedName>
        <fullName evidence="5">Asparaginase</fullName>
    </submittedName>
</protein>
<evidence type="ECO:0000313" key="6">
    <source>
        <dbReference type="Proteomes" id="UP000515240"/>
    </source>
</evidence>
<proteinExistence type="predicted"/>
<evidence type="ECO:0000256" key="1">
    <source>
        <dbReference type="PIRSR" id="PIRSR001220-2"/>
    </source>
</evidence>
<dbReference type="GO" id="GO:0004067">
    <property type="term" value="F:asparaginase activity"/>
    <property type="evidence" value="ECO:0007669"/>
    <property type="project" value="UniProtKB-UniRule"/>
</dbReference>
<reference evidence="5 6" key="1">
    <citation type="journal article" date="2020" name="G3 (Bethesda)">
        <title>CeMbio - The Caenorhabditis elegans Microbiome Resource.</title>
        <authorList>
            <person name="Dirksen P."/>
            <person name="Assie A."/>
            <person name="Zimmermann J."/>
            <person name="Zhang F."/>
            <person name="Tietje A.M."/>
            <person name="Marsh S.A."/>
            <person name="Felix M.A."/>
            <person name="Shapira M."/>
            <person name="Kaleta C."/>
            <person name="Schulenburg H."/>
            <person name="Samuel B."/>
        </authorList>
    </citation>
    <scope>NUCLEOTIDE SEQUENCE [LARGE SCALE GENOMIC DNA]</scope>
    <source>
        <strain evidence="5 6">BIGb0172</strain>
    </source>
</reference>
<dbReference type="Gene3D" id="3.40.50.1170">
    <property type="entry name" value="L-asparaginase, N-terminal domain"/>
    <property type="match status" value="1"/>
</dbReference>
<dbReference type="KEGG" id="cpis:HS961_12380"/>
<dbReference type="InterPro" id="IPR006034">
    <property type="entry name" value="Asparaginase/glutaminase-like"/>
</dbReference>
<keyword evidence="6" id="KW-1185">Reference proteome</keyword>
<feature type="domain" description="Asparaginase/glutaminase C-terminal" evidence="4">
    <location>
        <begin position="220"/>
        <end position="320"/>
    </location>
</feature>
<feature type="active site" evidence="2">
    <location>
        <position position="79"/>
    </location>
</feature>
<dbReference type="InterPro" id="IPR040919">
    <property type="entry name" value="Asparaginase_C"/>
</dbReference>
<feature type="binding site" evidence="1">
    <location>
        <position position="46"/>
    </location>
    <ligand>
        <name>substrate</name>
    </ligand>
</feature>
<dbReference type="InterPro" id="IPR036152">
    <property type="entry name" value="Asp/glu_Ase-like_sf"/>
</dbReference>
<dbReference type="PANTHER" id="PTHR11707:SF28">
    <property type="entry name" value="60 KDA LYSOPHOSPHOLIPASE"/>
    <property type="match status" value="1"/>
</dbReference>
<dbReference type="PRINTS" id="PR00139">
    <property type="entry name" value="ASNGLNASE"/>
</dbReference>